<dbReference type="Gene3D" id="2.60.120.260">
    <property type="entry name" value="Galactose-binding domain-like"/>
    <property type="match status" value="1"/>
</dbReference>
<dbReference type="EMBL" id="FRAN01000004">
    <property type="protein sequence ID" value="SHL04563.1"/>
    <property type="molecule type" value="Genomic_DNA"/>
</dbReference>
<evidence type="ECO:0000256" key="1">
    <source>
        <dbReference type="ARBA" id="ARBA00001412"/>
    </source>
</evidence>
<evidence type="ECO:0000256" key="3">
    <source>
        <dbReference type="ARBA" id="ARBA00012756"/>
    </source>
</evidence>
<keyword evidence="8" id="KW-1185">Reference proteome</keyword>
<protein>
    <recommendedName>
        <fullName evidence="3">beta-galactosidase</fullName>
        <ecNumber evidence="3">3.2.1.23</ecNumber>
    </recommendedName>
</protein>
<comment type="catalytic activity">
    <reaction evidence="1">
        <text>Hydrolysis of terminal non-reducing beta-D-galactose residues in beta-D-galactosides.</text>
        <dbReference type="EC" id="3.2.1.23"/>
    </reaction>
</comment>
<dbReference type="PANTHER" id="PTHR46323:SF2">
    <property type="entry name" value="BETA-GALACTOSIDASE"/>
    <property type="match status" value="1"/>
</dbReference>
<dbReference type="InterPro" id="IPR050347">
    <property type="entry name" value="Bact_Beta-galactosidase"/>
</dbReference>
<dbReference type="SUPFAM" id="SSF49785">
    <property type="entry name" value="Galactose-binding domain-like"/>
    <property type="match status" value="1"/>
</dbReference>
<accession>A0A1M6XF73</accession>
<evidence type="ECO:0000256" key="5">
    <source>
        <dbReference type="ARBA" id="ARBA00023295"/>
    </source>
</evidence>
<evidence type="ECO:0000313" key="8">
    <source>
        <dbReference type="Proteomes" id="UP000184203"/>
    </source>
</evidence>
<keyword evidence="5" id="KW-0326">Glycosidase</keyword>
<dbReference type="InterPro" id="IPR008979">
    <property type="entry name" value="Galactose-bd-like_sf"/>
</dbReference>
<dbReference type="AlphaFoldDB" id="A0A1M6XF73"/>
<dbReference type="GO" id="GO:0004565">
    <property type="term" value="F:beta-galactosidase activity"/>
    <property type="evidence" value="ECO:0007669"/>
    <property type="project" value="UniProtKB-EC"/>
</dbReference>
<dbReference type="Proteomes" id="UP000184203">
    <property type="component" value="Unassembled WGS sequence"/>
</dbReference>
<dbReference type="Gene3D" id="3.20.20.80">
    <property type="entry name" value="Glycosidases"/>
    <property type="match status" value="1"/>
</dbReference>
<evidence type="ECO:0000256" key="4">
    <source>
        <dbReference type="ARBA" id="ARBA00022801"/>
    </source>
</evidence>
<evidence type="ECO:0000313" key="7">
    <source>
        <dbReference type="EMBL" id="SHL04563.1"/>
    </source>
</evidence>
<dbReference type="PANTHER" id="PTHR46323">
    <property type="entry name" value="BETA-GALACTOSIDASE"/>
    <property type="match status" value="1"/>
</dbReference>
<dbReference type="GO" id="GO:0005990">
    <property type="term" value="P:lactose catabolic process"/>
    <property type="evidence" value="ECO:0007669"/>
    <property type="project" value="TreeGrafter"/>
</dbReference>
<dbReference type="EC" id="3.2.1.23" evidence="3"/>
<comment type="similarity">
    <text evidence="2">Belongs to the glycosyl hydrolase 2 family.</text>
</comment>
<sequence length="115" mass="13570">MTPSEFDITNHVTPGKEHEVTVQVYRFSDGEAMETIDMFRYSGIYRSVHLFSTPEVHVRDFDVTAGLDEEDEYGIDVMDEVYCETHWWEGILAQTTAYHEQAVERFRRMLLRDRS</sequence>
<reference evidence="8" key="1">
    <citation type="submission" date="2016-11" db="EMBL/GenBank/DDBJ databases">
        <authorList>
            <person name="Varghese N."/>
            <person name="Submissions S."/>
        </authorList>
    </citation>
    <scope>NUCLEOTIDE SEQUENCE [LARGE SCALE GENOMIC DNA]</scope>
    <source>
        <strain evidence="8">DX253</strain>
    </source>
</reference>
<gene>
    <name evidence="7" type="ORF">SAMN05444342_2839</name>
</gene>
<dbReference type="Pfam" id="PF02837">
    <property type="entry name" value="Glyco_hydro_2_N"/>
    <property type="match status" value="1"/>
</dbReference>
<evidence type="ECO:0000259" key="6">
    <source>
        <dbReference type="Pfam" id="PF02837"/>
    </source>
</evidence>
<feature type="domain" description="Glycosyl hydrolases family 2 sugar binding" evidence="6">
    <location>
        <begin position="2"/>
        <end position="54"/>
    </location>
</feature>
<evidence type="ECO:0000256" key="2">
    <source>
        <dbReference type="ARBA" id="ARBA00007401"/>
    </source>
</evidence>
<organism evidence="7 8">
    <name type="scientific">Haladaptatus paucihalophilus DX253</name>
    <dbReference type="NCBI Taxonomy" id="797209"/>
    <lineage>
        <taxon>Archaea</taxon>
        <taxon>Methanobacteriati</taxon>
        <taxon>Methanobacteriota</taxon>
        <taxon>Stenosarchaea group</taxon>
        <taxon>Halobacteria</taxon>
        <taxon>Halobacteriales</taxon>
        <taxon>Haladaptataceae</taxon>
        <taxon>Haladaptatus</taxon>
    </lineage>
</organism>
<dbReference type="RefSeq" id="WP_018128989.1">
    <property type="nucleotide sequence ID" value="NZ_AEMG01000029.1"/>
</dbReference>
<name>A0A1M6XF73_HALPU</name>
<dbReference type="InterPro" id="IPR006104">
    <property type="entry name" value="Glyco_hydro_2_N"/>
</dbReference>
<dbReference type="GO" id="GO:0009341">
    <property type="term" value="C:beta-galactosidase complex"/>
    <property type="evidence" value="ECO:0007669"/>
    <property type="project" value="TreeGrafter"/>
</dbReference>
<proteinExistence type="inferred from homology"/>
<keyword evidence="4 7" id="KW-0378">Hydrolase</keyword>